<dbReference type="STRING" id="1208323.B30_04957"/>
<evidence type="ECO:0000256" key="5">
    <source>
        <dbReference type="ARBA" id="ARBA00023136"/>
    </source>
</evidence>
<evidence type="ECO:0000256" key="2">
    <source>
        <dbReference type="ARBA" id="ARBA00007375"/>
    </source>
</evidence>
<feature type="transmembrane region" description="Helical" evidence="6">
    <location>
        <begin position="137"/>
        <end position="156"/>
    </location>
</feature>
<keyword evidence="4 6" id="KW-1133">Transmembrane helix</keyword>
<proteinExistence type="inferred from homology"/>
<feature type="transmembrane region" description="Helical" evidence="6">
    <location>
        <begin position="47"/>
        <end position="71"/>
    </location>
</feature>
<dbReference type="Pfam" id="PF07947">
    <property type="entry name" value="YhhN"/>
    <property type="match status" value="1"/>
</dbReference>
<dbReference type="GO" id="GO:0016787">
    <property type="term" value="F:hydrolase activity"/>
    <property type="evidence" value="ECO:0007669"/>
    <property type="project" value="TreeGrafter"/>
</dbReference>
<dbReference type="AlphaFoldDB" id="K2JSL3"/>
<evidence type="ECO:0000256" key="1">
    <source>
        <dbReference type="ARBA" id="ARBA00004141"/>
    </source>
</evidence>
<evidence type="ECO:0000313" key="7">
    <source>
        <dbReference type="EMBL" id="EKE73384.1"/>
    </source>
</evidence>
<keyword evidence="8" id="KW-1185">Reference proteome</keyword>
<feature type="transmembrane region" description="Helical" evidence="6">
    <location>
        <begin position="7"/>
        <end position="27"/>
    </location>
</feature>
<reference evidence="7 8" key="1">
    <citation type="submission" date="2012-09" db="EMBL/GenBank/DDBJ databases">
        <title>Celeribacter baekdonensis B30 Genome Sequencing.</title>
        <authorList>
            <person name="Wang W."/>
        </authorList>
    </citation>
    <scope>NUCLEOTIDE SEQUENCE [LARGE SCALE GENOMIC DNA]</scope>
    <source>
        <strain evidence="7 8">B30</strain>
    </source>
</reference>
<gene>
    <name evidence="7" type="ORF">B30_04957</name>
</gene>
<sequence>MVLFGMGLGGGMAVVVFAALLAALAYLPFTHRDKTLWHSVLKTMPVAVFAGSAAVQGAPGLLVAGLALSALGDWALSRPFERAFMAGLVSFALAHLCYLGLFIGLVETWRILPVILLIGFALSSELWLAPFTGDMRWPVRVYVGLICAMVMAALSLPDLYRMASVGALLFMASDLILALQMFRMLPDTKRARWAGYTLWTLYILGQMTILFAFVAVKPHG</sequence>
<comment type="subcellular location">
    <subcellularLocation>
        <location evidence="1">Membrane</location>
        <topology evidence="1">Multi-pass membrane protein</topology>
    </subcellularLocation>
</comment>
<feature type="transmembrane region" description="Helical" evidence="6">
    <location>
        <begin position="111"/>
        <end position="130"/>
    </location>
</feature>
<dbReference type="GO" id="GO:0016020">
    <property type="term" value="C:membrane"/>
    <property type="evidence" value="ECO:0007669"/>
    <property type="project" value="UniProtKB-SubCell"/>
</dbReference>
<dbReference type="EMBL" id="AMRK01000002">
    <property type="protein sequence ID" value="EKE73384.1"/>
    <property type="molecule type" value="Genomic_DNA"/>
</dbReference>
<keyword evidence="5 6" id="KW-0472">Membrane</keyword>
<dbReference type="InterPro" id="IPR012506">
    <property type="entry name" value="TMEM86B-like"/>
</dbReference>
<name>K2JSL3_9RHOB</name>
<comment type="similarity">
    <text evidence="2">Belongs to the TMEM86 family.</text>
</comment>
<dbReference type="PANTHER" id="PTHR31885:SF6">
    <property type="entry name" value="GH04784P"/>
    <property type="match status" value="1"/>
</dbReference>
<accession>K2JSL3</accession>
<dbReference type="RefSeq" id="WP_009570925.1">
    <property type="nucleotide sequence ID" value="NZ_AMRK01000002.1"/>
</dbReference>
<evidence type="ECO:0000256" key="3">
    <source>
        <dbReference type="ARBA" id="ARBA00022692"/>
    </source>
</evidence>
<comment type="caution">
    <text evidence="7">The sequence shown here is derived from an EMBL/GenBank/DDBJ whole genome shotgun (WGS) entry which is preliminary data.</text>
</comment>
<dbReference type="OrthoDB" id="345840at2"/>
<organism evidence="7 8">
    <name type="scientific">Celeribacter baekdonensis B30</name>
    <dbReference type="NCBI Taxonomy" id="1208323"/>
    <lineage>
        <taxon>Bacteria</taxon>
        <taxon>Pseudomonadati</taxon>
        <taxon>Pseudomonadota</taxon>
        <taxon>Alphaproteobacteria</taxon>
        <taxon>Rhodobacterales</taxon>
        <taxon>Roseobacteraceae</taxon>
        <taxon>Celeribacter</taxon>
    </lineage>
</organism>
<dbReference type="PANTHER" id="PTHR31885">
    <property type="entry name" value="GH04784P"/>
    <property type="match status" value="1"/>
</dbReference>
<evidence type="ECO:0000313" key="8">
    <source>
        <dbReference type="Proteomes" id="UP000006762"/>
    </source>
</evidence>
<dbReference type="Proteomes" id="UP000006762">
    <property type="component" value="Unassembled WGS sequence"/>
</dbReference>
<dbReference type="eggNOG" id="COG3714">
    <property type="taxonomic scope" value="Bacteria"/>
</dbReference>
<feature type="transmembrane region" description="Helical" evidence="6">
    <location>
        <begin position="194"/>
        <end position="216"/>
    </location>
</feature>
<protein>
    <recommendedName>
        <fullName evidence="9">YhhN-like protein</fullName>
    </recommendedName>
</protein>
<feature type="transmembrane region" description="Helical" evidence="6">
    <location>
        <begin position="83"/>
        <end position="105"/>
    </location>
</feature>
<evidence type="ECO:0000256" key="4">
    <source>
        <dbReference type="ARBA" id="ARBA00022989"/>
    </source>
</evidence>
<keyword evidence="3 6" id="KW-0812">Transmembrane</keyword>
<dbReference type="PATRIC" id="fig|1208323.3.peg.1022"/>
<evidence type="ECO:0008006" key="9">
    <source>
        <dbReference type="Google" id="ProtNLM"/>
    </source>
</evidence>
<evidence type="ECO:0000256" key="6">
    <source>
        <dbReference type="SAM" id="Phobius"/>
    </source>
</evidence>
<feature type="transmembrane region" description="Helical" evidence="6">
    <location>
        <begin position="162"/>
        <end position="182"/>
    </location>
</feature>